<feature type="region of interest" description="Disordered" evidence="1">
    <location>
        <begin position="208"/>
        <end position="239"/>
    </location>
</feature>
<dbReference type="SUPFAM" id="SSF141868">
    <property type="entry name" value="EAL domain-like"/>
    <property type="match status" value="1"/>
</dbReference>
<dbReference type="Gene3D" id="3.20.20.450">
    <property type="entry name" value="EAL domain"/>
    <property type="match status" value="1"/>
</dbReference>
<dbReference type="PROSITE" id="PS50112">
    <property type="entry name" value="PAS"/>
    <property type="match status" value="1"/>
</dbReference>
<dbReference type="GO" id="GO:0071111">
    <property type="term" value="F:cyclic-guanylate-specific phosphodiesterase activity"/>
    <property type="evidence" value="ECO:0007669"/>
    <property type="project" value="InterPro"/>
</dbReference>
<dbReference type="OrthoDB" id="9793210at2"/>
<feature type="compositionally biased region" description="Basic and acidic residues" evidence="1">
    <location>
        <begin position="220"/>
        <end position="229"/>
    </location>
</feature>
<dbReference type="RefSeq" id="WP_075823134.1">
    <property type="nucleotide sequence ID" value="NZ_CP034924.1"/>
</dbReference>
<comment type="caution">
    <text evidence="4">The sequence shown here is derived from an EMBL/GenBank/DDBJ whole genome shotgun (WGS) entry which is preliminary data.</text>
</comment>
<dbReference type="Pfam" id="PF08448">
    <property type="entry name" value="PAS_4"/>
    <property type="match status" value="1"/>
</dbReference>
<dbReference type="InterPro" id="IPR013656">
    <property type="entry name" value="PAS_4"/>
</dbReference>
<dbReference type="SUPFAM" id="SSF55785">
    <property type="entry name" value="PYP-like sensor domain (PAS domain)"/>
    <property type="match status" value="1"/>
</dbReference>
<dbReference type="PROSITE" id="PS50883">
    <property type="entry name" value="EAL"/>
    <property type="match status" value="1"/>
</dbReference>
<dbReference type="PANTHER" id="PTHR33121">
    <property type="entry name" value="CYCLIC DI-GMP PHOSPHODIESTERASE PDEF"/>
    <property type="match status" value="1"/>
</dbReference>
<dbReference type="SMART" id="SM00091">
    <property type="entry name" value="PAS"/>
    <property type="match status" value="1"/>
</dbReference>
<keyword evidence="5" id="KW-1185">Reference proteome</keyword>
<name>A0A1S8DBR6_9PROT</name>
<organism evidence="4 5">
    <name type="scientific">Roseomonas mucosa</name>
    <dbReference type="NCBI Taxonomy" id="207340"/>
    <lineage>
        <taxon>Bacteria</taxon>
        <taxon>Pseudomonadati</taxon>
        <taxon>Pseudomonadota</taxon>
        <taxon>Alphaproteobacteria</taxon>
        <taxon>Acetobacterales</taxon>
        <taxon>Roseomonadaceae</taxon>
        <taxon>Roseomonas</taxon>
    </lineage>
</organism>
<dbReference type="SMART" id="SM00052">
    <property type="entry name" value="EAL"/>
    <property type="match status" value="1"/>
</dbReference>
<dbReference type="STRING" id="207340.APZ41_000965"/>
<dbReference type="Proteomes" id="UP000054844">
    <property type="component" value="Unassembled WGS sequence"/>
</dbReference>
<evidence type="ECO:0000259" key="2">
    <source>
        <dbReference type="PROSITE" id="PS50112"/>
    </source>
</evidence>
<dbReference type="PANTHER" id="PTHR33121:SF79">
    <property type="entry name" value="CYCLIC DI-GMP PHOSPHODIESTERASE PDED-RELATED"/>
    <property type="match status" value="1"/>
</dbReference>
<dbReference type="InterPro" id="IPR035919">
    <property type="entry name" value="EAL_sf"/>
</dbReference>
<dbReference type="Pfam" id="PF00563">
    <property type="entry name" value="EAL"/>
    <property type="match status" value="1"/>
</dbReference>
<gene>
    <name evidence="4" type="ORF">APZ41_000965</name>
</gene>
<sequence>MTFPGSQPGAGTVPEVEHDQADRHERYVTFALAAAELLVEIRPDGTITYAAGSFEQRFGQPPDTFLGAPLRRLLAPEERERLEDALMLLGAQKRVPPMLFRLRTRDRRPMLLSGLPFAHRQGLRFCLCLSAVPEGLPDLSGETELGPDALARAAEQRLREGEAASSMGFLELDENGSDILKQIREAMLAADDGDGVAGRLAPGRYGIVSGGGMPAPAREGGPERDETGRGRAGAAGDEGLSGEQAEFGLKGGMTDLARLAARVEAALARGGREARLRALDMPLTAPGLNAVQATRALRHALSAFAQEGQEGLSDWGFDQGLEGFLASATLRSEAMRRALAERRFHMAYQPIVGLQDGRVHHYEALLRPRPIQDLPLKGPQEFVTFAEAIGLAEELDWAVLHSVAQVAQRPAAPRIAVNLSGLSLQSAAFRRKLESLLDAWPHLAERLLVEITETAQIGDEDEAIRSVQFLRDRWVAVCLDDFGAGAAAFRYLRALQVDFVKLDGAYVQGALRSARDRSFVTAIVELSHSLGASVVAERIETEAEAGLMRELGVSFGQGFHFGRPGQLPSPQGGEPGGRPD</sequence>
<proteinExistence type="predicted"/>
<dbReference type="InterPro" id="IPR000014">
    <property type="entry name" value="PAS"/>
</dbReference>
<dbReference type="CDD" id="cd01948">
    <property type="entry name" value="EAL"/>
    <property type="match status" value="1"/>
</dbReference>
<dbReference type="InterPro" id="IPR050706">
    <property type="entry name" value="Cyclic-di-GMP_PDE-like"/>
</dbReference>
<accession>A0A1S8DBR6</accession>
<feature type="domain" description="PAS" evidence="2">
    <location>
        <begin position="23"/>
        <end position="86"/>
    </location>
</feature>
<dbReference type="InterPro" id="IPR035965">
    <property type="entry name" value="PAS-like_dom_sf"/>
</dbReference>
<dbReference type="Gene3D" id="3.30.450.20">
    <property type="entry name" value="PAS domain"/>
    <property type="match status" value="1"/>
</dbReference>
<feature type="domain" description="EAL" evidence="3">
    <location>
        <begin position="328"/>
        <end position="578"/>
    </location>
</feature>
<reference evidence="4" key="1">
    <citation type="submission" date="2016-12" db="EMBL/GenBank/DDBJ databases">
        <title>Draft genome sequence of Roseomonas mucosa strain AU37, isolated from a peripheral intravenous catheter.</title>
        <authorList>
            <person name="Choudhury M.A."/>
            <person name="Sidjabat H.E."/>
            <person name="Wailan A.M."/>
            <person name="Zhang L."/>
            <person name="Marsh N.M."/>
            <person name="Rickard C.M."/>
            <person name="Davies M."/>
            <person name="Mcmillan D.J."/>
        </authorList>
    </citation>
    <scope>NUCLEOTIDE SEQUENCE [LARGE SCALE GENOMIC DNA]</scope>
    <source>
        <strain evidence="4">AU37</strain>
    </source>
</reference>
<dbReference type="EMBL" id="LLWF02000001">
    <property type="protein sequence ID" value="ONH85174.1"/>
    <property type="molecule type" value="Genomic_DNA"/>
</dbReference>
<dbReference type="AlphaFoldDB" id="A0A1S8DBR6"/>
<evidence type="ECO:0000256" key="1">
    <source>
        <dbReference type="SAM" id="MobiDB-lite"/>
    </source>
</evidence>
<protein>
    <submittedName>
        <fullName evidence="4">Uncharacterized protein</fullName>
    </submittedName>
</protein>
<dbReference type="InterPro" id="IPR001633">
    <property type="entry name" value="EAL_dom"/>
</dbReference>
<dbReference type="CDD" id="cd00130">
    <property type="entry name" value="PAS"/>
    <property type="match status" value="1"/>
</dbReference>
<evidence type="ECO:0000313" key="4">
    <source>
        <dbReference type="EMBL" id="ONH85174.1"/>
    </source>
</evidence>
<evidence type="ECO:0000259" key="3">
    <source>
        <dbReference type="PROSITE" id="PS50883"/>
    </source>
</evidence>
<evidence type="ECO:0000313" key="5">
    <source>
        <dbReference type="Proteomes" id="UP000054844"/>
    </source>
</evidence>